<sequence length="175" mass="19548">MELNSQFWIPKRPTLHQKTEQVFIINVPTHAQAPAPWRKEAVTAALWRRPLALWRSFQIKNSSPRCSSCAMRSSPAPWRSSQCWNPPNQASIAPCAAILHHGAGTSGSHSQERPTMRHPQPSGAMAQPTIKNTYSKAHNCAMRSQLAPWRSLQGKLGLKRDQDCAMRNLLRPGAV</sequence>
<dbReference type="EMBL" id="CASHSV030000716">
    <property type="protein sequence ID" value="CAJ2672988.1"/>
    <property type="molecule type" value="Genomic_DNA"/>
</dbReference>
<keyword evidence="2" id="KW-1185">Reference proteome</keyword>
<organism evidence="1 2">
    <name type="scientific">Trifolium pratense</name>
    <name type="common">Red clover</name>
    <dbReference type="NCBI Taxonomy" id="57577"/>
    <lineage>
        <taxon>Eukaryota</taxon>
        <taxon>Viridiplantae</taxon>
        <taxon>Streptophyta</taxon>
        <taxon>Embryophyta</taxon>
        <taxon>Tracheophyta</taxon>
        <taxon>Spermatophyta</taxon>
        <taxon>Magnoliopsida</taxon>
        <taxon>eudicotyledons</taxon>
        <taxon>Gunneridae</taxon>
        <taxon>Pentapetalae</taxon>
        <taxon>rosids</taxon>
        <taxon>fabids</taxon>
        <taxon>Fabales</taxon>
        <taxon>Fabaceae</taxon>
        <taxon>Papilionoideae</taxon>
        <taxon>50 kb inversion clade</taxon>
        <taxon>NPAAA clade</taxon>
        <taxon>Hologalegina</taxon>
        <taxon>IRL clade</taxon>
        <taxon>Trifolieae</taxon>
        <taxon>Trifolium</taxon>
    </lineage>
</organism>
<proteinExistence type="predicted"/>
<gene>
    <name evidence="1" type="ORF">MILVUS5_LOCUS36526</name>
</gene>
<comment type="caution">
    <text evidence="1">The sequence shown here is derived from an EMBL/GenBank/DDBJ whole genome shotgun (WGS) entry which is preliminary data.</text>
</comment>
<reference evidence="1" key="1">
    <citation type="submission" date="2023-10" db="EMBL/GenBank/DDBJ databases">
        <authorList>
            <person name="Rodriguez Cubillos JULIANA M."/>
            <person name="De Vega J."/>
        </authorList>
    </citation>
    <scope>NUCLEOTIDE SEQUENCE</scope>
</reference>
<protein>
    <submittedName>
        <fullName evidence="1">Uncharacterized protein</fullName>
    </submittedName>
</protein>
<accession>A0ACB0LUH2</accession>
<evidence type="ECO:0000313" key="1">
    <source>
        <dbReference type="EMBL" id="CAJ2672988.1"/>
    </source>
</evidence>
<evidence type="ECO:0000313" key="2">
    <source>
        <dbReference type="Proteomes" id="UP001177021"/>
    </source>
</evidence>
<name>A0ACB0LUH2_TRIPR</name>
<dbReference type="Proteomes" id="UP001177021">
    <property type="component" value="Unassembled WGS sequence"/>
</dbReference>